<gene>
    <name evidence="12" type="ORF">VNO77_33735</name>
</gene>
<dbReference type="FunFam" id="3.80.10.10:FF:000041">
    <property type="entry name" value="LRR receptor-like serine/threonine-protein kinase ERECTA"/>
    <property type="match status" value="1"/>
</dbReference>
<dbReference type="EMBL" id="JAYMYQ010000008">
    <property type="protein sequence ID" value="KAK7315199.1"/>
    <property type="molecule type" value="Genomic_DNA"/>
</dbReference>
<dbReference type="SUPFAM" id="SSF52058">
    <property type="entry name" value="L domain-like"/>
    <property type="match status" value="2"/>
</dbReference>
<accession>A0AAN9PZ70</accession>
<dbReference type="AlphaFoldDB" id="A0AAN9PZ70"/>
<dbReference type="Pfam" id="PF13855">
    <property type="entry name" value="LRR_8"/>
    <property type="match status" value="1"/>
</dbReference>
<evidence type="ECO:0000256" key="2">
    <source>
        <dbReference type="ARBA" id="ARBA00009592"/>
    </source>
</evidence>
<comment type="caution">
    <text evidence="12">The sequence shown here is derived from an EMBL/GenBank/DDBJ whole genome shotgun (WGS) entry which is preliminary data.</text>
</comment>
<evidence type="ECO:0000256" key="4">
    <source>
        <dbReference type="ARBA" id="ARBA00022614"/>
    </source>
</evidence>
<evidence type="ECO:0000256" key="1">
    <source>
        <dbReference type="ARBA" id="ARBA00004251"/>
    </source>
</evidence>
<organism evidence="12 13">
    <name type="scientific">Canavalia gladiata</name>
    <name type="common">Sword bean</name>
    <name type="synonym">Dolichos gladiatus</name>
    <dbReference type="NCBI Taxonomy" id="3824"/>
    <lineage>
        <taxon>Eukaryota</taxon>
        <taxon>Viridiplantae</taxon>
        <taxon>Streptophyta</taxon>
        <taxon>Embryophyta</taxon>
        <taxon>Tracheophyta</taxon>
        <taxon>Spermatophyta</taxon>
        <taxon>Magnoliopsida</taxon>
        <taxon>eudicotyledons</taxon>
        <taxon>Gunneridae</taxon>
        <taxon>Pentapetalae</taxon>
        <taxon>rosids</taxon>
        <taxon>fabids</taxon>
        <taxon>Fabales</taxon>
        <taxon>Fabaceae</taxon>
        <taxon>Papilionoideae</taxon>
        <taxon>50 kb inversion clade</taxon>
        <taxon>NPAAA clade</taxon>
        <taxon>indigoferoid/millettioid clade</taxon>
        <taxon>Phaseoleae</taxon>
        <taxon>Canavalia</taxon>
    </lineage>
</organism>
<evidence type="ECO:0000256" key="11">
    <source>
        <dbReference type="ARBA" id="ARBA00023180"/>
    </source>
</evidence>
<keyword evidence="8" id="KW-1133">Transmembrane helix</keyword>
<evidence type="ECO:0000256" key="9">
    <source>
        <dbReference type="ARBA" id="ARBA00023136"/>
    </source>
</evidence>
<dbReference type="FunFam" id="3.80.10.10:FF:000213">
    <property type="entry name" value="Tyrosine-sulfated glycopeptide receptor 1"/>
    <property type="match status" value="1"/>
</dbReference>
<name>A0AAN9PZ70_CANGL</name>
<evidence type="ECO:0000313" key="12">
    <source>
        <dbReference type="EMBL" id="KAK7315199.1"/>
    </source>
</evidence>
<keyword evidence="10" id="KW-0675">Receptor</keyword>
<keyword evidence="6" id="KW-0732">Signal</keyword>
<dbReference type="PANTHER" id="PTHR48063:SF98">
    <property type="entry name" value="LRR RECEPTOR-LIKE SERINE_THREONINE-PROTEIN KINASE FLS2"/>
    <property type="match status" value="1"/>
</dbReference>
<keyword evidence="5" id="KW-0812">Transmembrane</keyword>
<keyword evidence="7" id="KW-0677">Repeat</keyword>
<evidence type="ECO:0000256" key="10">
    <source>
        <dbReference type="ARBA" id="ARBA00023170"/>
    </source>
</evidence>
<proteinExistence type="inferred from homology"/>
<keyword evidence="4" id="KW-0433">Leucine-rich repeat</keyword>
<keyword evidence="3" id="KW-1003">Cell membrane</keyword>
<reference evidence="12 13" key="1">
    <citation type="submission" date="2024-01" db="EMBL/GenBank/DDBJ databases">
        <title>The genomes of 5 underutilized Papilionoideae crops provide insights into root nodulation and disease resistanc.</title>
        <authorList>
            <person name="Jiang F."/>
        </authorList>
    </citation>
    <scope>NUCLEOTIDE SEQUENCE [LARGE SCALE GENOMIC DNA]</scope>
    <source>
        <strain evidence="12">LVBAO_FW01</strain>
        <tissue evidence="12">Leaves</tissue>
    </source>
</reference>
<dbReference type="InterPro" id="IPR003591">
    <property type="entry name" value="Leu-rich_rpt_typical-subtyp"/>
</dbReference>
<dbReference type="SUPFAM" id="SSF52047">
    <property type="entry name" value="RNI-like"/>
    <property type="match status" value="1"/>
</dbReference>
<evidence type="ECO:0000256" key="7">
    <source>
        <dbReference type="ARBA" id="ARBA00022737"/>
    </source>
</evidence>
<evidence type="ECO:0000256" key="3">
    <source>
        <dbReference type="ARBA" id="ARBA00022475"/>
    </source>
</evidence>
<dbReference type="Pfam" id="PF13516">
    <property type="entry name" value="LRR_6"/>
    <property type="match status" value="1"/>
</dbReference>
<dbReference type="Proteomes" id="UP001367508">
    <property type="component" value="Unassembled WGS sequence"/>
</dbReference>
<keyword evidence="9" id="KW-0472">Membrane</keyword>
<dbReference type="FunFam" id="3.80.10.10:FF:000356">
    <property type="entry name" value="LRR receptor-like serine/threonine-protein kinase"/>
    <property type="match status" value="1"/>
</dbReference>
<dbReference type="Gene3D" id="3.80.10.10">
    <property type="entry name" value="Ribonuclease Inhibitor"/>
    <property type="match status" value="4"/>
</dbReference>
<evidence type="ECO:0000313" key="13">
    <source>
        <dbReference type="Proteomes" id="UP001367508"/>
    </source>
</evidence>
<comment type="subcellular location">
    <subcellularLocation>
        <location evidence="1">Cell membrane</location>
        <topology evidence="1">Single-pass type I membrane protein</topology>
    </subcellularLocation>
</comment>
<dbReference type="InterPro" id="IPR032675">
    <property type="entry name" value="LRR_dom_sf"/>
</dbReference>
<evidence type="ECO:0000256" key="5">
    <source>
        <dbReference type="ARBA" id="ARBA00022692"/>
    </source>
</evidence>
<comment type="similarity">
    <text evidence="2">Belongs to the RLP family.</text>
</comment>
<keyword evidence="11" id="KW-0325">Glycoprotein</keyword>
<dbReference type="Pfam" id="PF12799">
    <property type="entry name" value="LRR_4"/>
    <property type="match status" value="1"/>
</dbReference>
<keyword evidence="13" id="KW-1185">Reference proteome</keyword>
<dbReference type="InterPro" id="IPR025875">
    <property type="entry name" value="Leu-rich_rpt_4"/>
</dbReference>
<dbReference type="SMART" id="SM00369">
    <property type="entry name" value="LRR_TYP"/>
    <property type="match status" value="7"/>
</dbReference>
<evidence type="ECO:0000256" key="8">
    <source>
        <dbReference type="ARBA" id="ARBA00022989"/>
    </source>
</evidence>
<sequence length="1029" mass="115315">MLSTWKNDDCCKWKGIQCHDQTDHVQILDLHGDHHTQYLRGAINMSSLVHLQNMEYLDLSSNDFIGSSIPQLIASFTKLRYLNISSSLFGGTIPYQLGNLTHLQLLDLKNNDLIFGEIPYQLGELTHLQYLSLGHNHLQGQIPHQLGNLLKLEFLDLGGNSLSGAIPFQVGNLPNLHTLRLGGDFDLKIKDAEWLSTLSSLTTLDLSSLPILASSHRWLQTISKFVPNLIELRLVGCTLSDSHIQSIFHSHSNFSMPLTILDLSSNMLTSSIFQLLSNFSFNLQELYLSYNNIVLSFPLSLNFPSLVTLDLSYNNMTSSVFQGNFNFTSKLQNLYLRDCSLMDESFLTSPNSIMNSSSSLVFLDLSSNLLKSSTIFSCLFNFSTNLRTLELTGNLLEGPIPDDFGKVMNSLENIYLSYNHLQGEIPTFFGNICTLQTLYLSHNKLSGEISDFFENSSWCNRHIFKSLDLSYNQITGMLPKSIGLLSELEGLSLDGNFLGVTWVPPFQLRILGLASCKLGKSFPSWLQTQSSLTTLDISDARLHDSVPDWFWINSQYMSLLNMSYNNLTGTIPNLKLKLPSKPSIILNSNQFEGGVPSFFLQASELILFENKFSDLFSFLCGKSIATNLGILDLSNNEIKGELPDCWECVKSLKFLDLKNNKLSGKIPLSMGSLFNLEALVLRNNNLTGELPSSLKNCTNLFLFDVSKNLLSGPIPSWIGENMQQLMILSMRGNHFSGNLPFQLCYLRHIQLLDLSMNSLSEGIPTCLNNFTAMSKKSINSSETLAQIYWYNSTYYEIYGVLSFDDYSLNITLMWKGMEYGFKNPELSLKSIDLSSNNLTGEIPKEVGDLLGLVSLNISRNNLSGEIPSEIGYLSSLEFVDLSRNDLSGRIPSTLSKIDRLTMLDLSHNSLFGRIPLGRQLQTFDASNFEGNVDLCGAPLMKICPGDEAPMKPQGSTVDGEDENDDSLFSEAFYMSLELGYFIGFWGLIGPTLFWKPSRNVYIRLLNRFTDYAYVMIATNVAKSRLWLKG</sequence>
<dbReference type="InterPro" id="IPR046956">
    <property type="entry name" value="RLP23-like"/>
</dbReference>
<protein>
    <submittedName>
        <fullName evidence="12">Uncharacterized protein</fullName>
    </submittedName>
</protein>
<dbReference type="GO" id="GO:0005886">
    <property type="term" value="C:plasma membrane"/>
    <property type="evidence" value="ECO:0007669"/>
    <property type="project" value="UniProtKB-SubCell"/>
</dbReference>
<dbReference type="PROSITE" id="PS51450">
    <property type="entry name" value="LRR"/>
    <property type="match status" value="1"/>
</dbReference>
<dbReference type="Pfam" id="PF00560">
    <property type="entry name" value="LRR_1"/>
    <property type="match status" value="9"/>
</dbReference>
<dbReference type="InterPro" id="IPR001611">
    <property type="entry name" value="Leu-rich_rpt"/>
</dbReference>
<evidence type="ECO:0000256" key="6">
    <source>
        <dbReference type="ARBA" id="ARBA00022729"/>
    </source>
</evidence>
<dbReference type="PANTHER" id="PTHR48063">
    <property type="entry name" value="LRR RECEPTOR-LIKE KINASE"/>
    <property type="match status" value="1"/>
</dbReference>